<dbReference type="Proteomes" id="UP001629246">
    <property type="component" value="Unassembled WGS sequence"/>
</dbReference>
<evidence type="ECO:0000256" key="1">
    <source>
        <dbReference type="SAM" id="MobiDB-lite"/>
    </source>
</evidence>
<protein>
    <submittedName>
        <fullName evidence="2">Uncharacterized protein</fullName>
    </submittedName>
</protein>
<dbReference type="EMBL" id="JAQQFM010000009">
    <property type="protein sequence ID" value="MFL9926644.1"/>
    <property type="molecule type" value="Genomic_DNA"/>
</dbReference>
<gene>
    <name evidence="2" type="ORF">PQR62_20380</name>
</gene>
<reference evidence="2 3" key="1">
    <citation type="journal article" date="2024" name="Chem. Sci.">
        <title>Discovery of megapolipeptins by genome mining of a Burkholderiales bacteria collection.</title>
        <authorList>
            <person name="Paulo B.S."/>
            <person name="Recchia M.J.J."/>
            <person name="Lee S."/>
            <person name="Fergusson C.H."/>
            <person name="Romanowski S.B."/>
            <person name="Hernandez A."/>
            <person name="Krull N."/>
            <person name="Liu D.Y."/>
            <person name="Cavanagh H."/>
            <person name="Bos A."/>
            <person name="Gray C.A."/>
            <person name="Murphy B.T."/>
            <person name="Linington R.G."/>
            <person name="Eustaquio A.S."/>
        </authorList>
    </citation>
    <scope>NUCLEOTIDE SEQUENCE [LARGE SCALE GENOMIC DNA]</scope>
    <source>
        <strain evidence="2 3">RL21-008-BIB-A</strain>
    </source>
</reference>
<evidence type="ECO:0000313" key="3">
    <source>
        <dbReference type="Proteomes" id="UP001629246"/>
    </source>
</evidence>
<proteinExistence type="predicted"/>
<organism evidence="2 3">
    <name type="scientific">Herbaspirillum lusitanum</name>
    <dbReference type="NCBI Taxonomy" id="213312"/>
    <lineage>
        <taxon>Bacteria</taxon>
        <taxon>Pseudomonadati</taxon>
        <taxon>Pseudomonadota</taxon>
        <taxon>Betaproteobacteria</taxon>
        <taxon>Burkholderiales</taxon>
        <taxon>Oxalobacteraceae</taxon>
        <taxon>Herbaspirillum</taxon>
    </lineage>
</organism>
<dbReference type="RefSeq" id="WP_408159860.1">
    <property type="nucleotide sequence ID" value="NZ_JAQQFM010000009.1"/>
</dbReference>
<evidence type="ECO:0000313" key="2">
    <source>
        <dbReference type="EMBL" id="MFL9926644.1"/>
    </source>
</evidence>
<feature type="region of interest" description="Disordered" evidence="1">
    <location>
        <begin position="1"/>
        <end position="29"/>
    </location>
</feature>
<sequence>MIRPAASHLHPAVASSSQRQGGHGKSPLRATCITPEPRVYWSVLIHAYLDELHEGERMIALIKSKRSIDIGDDRQLQVIRAGRCEIGARLAAAIHALGGIAGEW</sequence>
<accession>A0ABW9AEG4</accession>
<keyword evidence="3" id="KW-1185">Reference proteome</keyword>
<name>A0ABW9AEG4_9BURK</name>
<comment type="caution">
    <text evidence="2">The sequence shown here is derived from an EMBL/GenBank/DDBJ whole genome shotgun (WGS) entry which is preliminary data.</text>
</comment>